<keyword evidence="3" id="KW-1185">Reference proteome</keyword>
<sequence>MKFSTIKFTQQDGYATLTLNRPDSLNSFNQAMHQEVRAAIKRTREDESIRCLLITGSGRGFCAGQDLSDREVSDPSQAVDLGESVEKNYNPLIRAIMGLEKPVICAVNGVAAGAGASIALACDIVLAAKSASFIQAFSKIGLVPDSGGTFNLPRALGLPRAKALALLGSKISAEQAEKWGLIWQSVEDDKLQEEALLLAQHFATQPTLGLGKIKLLLNESFNNPLHHQLELEKGAMQMLGQTEDYQEGVSAFMEKRKPEFKGK</sequence>
<dbReference type="FunFam" id="3.90.226.10:FF:000071">
    <property type="entry name" value="Putative enoyl-CoA hydratase PaaB"/>
    <property type="match status" value="1"/>
</dbReference>
<dbReference type="KEGG" id="cber:B5D82_10935"/>
<dbReference type="PANTHER" id="PTHR43459:SF1">
    <property type="entry name" value="EG:BACN32G11.4 PROTEIN"/>
    <property type="match status" value="1"/>
</dbReference>
<dbReference type="InterPro" id="IPR029045">
    <property type="entry name" value="ClpP/crotonase-like_dom_sf"/>
</dbReference>
<keyword evidence="2" id="KW-0413">Isomerase</keyword>
<dbReference type="InterPro" id="IPR001753">
    <property type="entry name" value="Enoyl-CoA_hydra/iso"/>
</dbReference>
<dbReference type="Gene3D" id="3.90.226.10">
    <property type="entry name" value="2-enoyl-CoA Hydratase, Chain A, domain 1"/>
    <property type="match status" value="1"/>
</dbReference>
<evidence type="ECO:0000256" key="1">
    <source>
        <dbReference type="ARBA" id="ARBA00005254"/>
    </source>
</evidence>
<dbReference type="OrthoDB" id="9807606at2"/>
<dbReference type="GO" id="GO:0010124">
    <property type="term" value="P:phenylacetate catabolic process"/>
    <property type="evidence" value="ECO:0007669"/>
    <property type="project" value="InterPro"/>
</dbReference>
<gene>
    <name evidence="2" type="ORF">B5D82_10935</name>
</gene>
<dbReference type="InterPro" id="IPR014748">
    <property type="entry name" value="Enoyl-CoA_hydra_C"/>
</dbReference>
<dbReference type="PANTHER" id="PTHR43459">
    <property type="entry name" value="ENOYL-COA HYDRATASE"/>
    <property type="match status" value="1"/>
</dbReference>
<dbReference type="NCBIfam" id="TIGR02280">
    <property type="entry name" value="PaaB1"/>
    <property type="match status" value="1"/>
</dbReference>
<organism evidence="2 3">
    <name type="scientific">Cognaticolwellia beringensis</name>
    <dbReference type="NCBI Taxonomy" id="1967665"/>
    <lineage>
        <taxon>Bacteria</taxon>
        <taxon>Pseudomonadati</taxon>
        <taxon>Pseudomonadota</taxon>
        <taxon>Gammaproteobacteria</taxon>
        <taxon>Alteromonadales</taxon>
        <taxon>Colwelliaceae</taxon>
        <taxon>Cognaticolwellia</taxon>
    </lineage>
</organism>
<evidence type="ECO:0000313" key="2">
    <source>
        <dbReference type="EMBL" id="ASP48228.1"/>
    </source>
</evidence>
<evidence type="ECO:0000313" key="3">
    <source>
        <dbReference type="Proteomes" id="UP000202259"/>
    </source>
</evidence>
<protein>
    <submittedName>
        <fullName evidence="2">2-(1,2-epoxy-1,2-dihydrophenyl)acetyl-CoA isomerase</fullName>
    </submittedName>
</protein>
<reference evidence="2 3" key="1">
    <citation type="submission" date="2017-08" db="EMBL/GenBank/DDBJ databases">
        <title>Complete genome of Colwellia sp. NB097-1, a psychrophile bacterium ioslated from Bering Sea.</title>
        <authorList>
            <person name="Chen X."/>
        </authorList>
    </citation>
    <scope>NUCLEOTIDE SEQUENCE [LARGE SCALE GENOMIC DNA]</scope>
    <source>
        <strain evidence="2 3">NB097-1</strain>
    </source>
</reference>
<dbReference type="SUPFAM" id="SSF52096">
    <property type="entry name" value="ClpP/crotonase"/>
    <property type="match status" value="1"/>
</dbReference>
<dbReference type="CDD" id="cd06558">
    <property type="entry name" value="crotonase-like"/>
    <property type="match status" value="1"/>
</dbReference>
<dbReference type="InterPro" id="IPR011968">
    <property type="entry name" value="PaaB1"/>
</dbReference>
<dbReference type="Proteomes" id="UP000202259">
    <property type="component" value="Chromosome"/>
</dbReference>
<dbReference type="GO" id="GO:0016853">
    <property type="term" value="F:isomerase activity"/>
    <property type="evidence" value="ECO:0007669"/>
    <property type="project" value="UniProtKB-KW"/>
</dbReference>
<name>A0A222G8J7_9GAMM</name>
<comment type="similarity">
    <text evidence="1">Belongs to the enoyl-CoA hydratase/isomerase family.</text>
</comment>
<dbReference type="Gene3D" id="1.10.12.10">
    <property type="entry name" value="Lyase 2-enoyl-coa Hydratase, Chain A, domain 2"/>
    <property type="match status" value="1"/>
</dbReference>
<proteinExistence type="inferred from homology"/>
<dbReference type="EMBL" id="CP020465">
    <property type="protein sequence ID" value="ASP48228.1"/>
    <property type="molecule type" value="Genomic_DNA"/>
</dbReference>
<dbReference type="RefSeq" id="WP_081151508.1">
    <property type="nucleotide sequence ID" value="NZ_CP020465.1"/>
</dbReference>
<dbReference type="Pfam" id="PF00378">
    <property type="entry name" value="ECH_1"/>
    <property type="match status" value="1"/>
</dbReference>
<dbReference type="AlphaFoldDB" id="A0A222G8J7"/>
<accession>A0A222G8J7</accession>